<dbReference type="EMBL" id="BMXI01000010">
    <property type="protein sequence ID" value="GHC56457.1"/>
    <property type="molecule type" value="Genomic_DNA"/>
</dbReference>
<organism evidence="1 2">
    <name type="scientific">Roseibacillus persicicus</name>
    <dbReference type="NCBI Taxonomy" id="454148"/>
    <lineage>
        <taxon>Bacteria</taxon>
        <taxon>Pseudomonadati</taxon>
        <taxon>Verrucomicrobiota</taxon>
        <taxon>Verrucomicrobiia</taxon>
        <taxon>Verrucomicrobiales</taxon>
        <taxon>Verrucomicrobiaceae</taxon>
        <taxon>Roseibacillus</taxon>
    </lineage>
</organism>
<evidence type="ECO:0000313" key="1">
    <source>
        <dbReference type="EMBL" id="GHC56457.1"/>
    </source>
</evidence>
<gene>
    <name evidence="1" type="ORF">GCM10007100_24010</name>
</gene>
<comment type="caution">
    <text evidence="1">The sequence shown here is derived from an EMBL/GenBank/DDBJ whole genome shotgun (WGS) entry which is preliminary data.</text>
</comment>
<evidence type="ECO:0000313" key="2">
    <source>
        <dbReference type="Proteomes" id="UP000644507"/>
    </source>
</evidence>
<reference evidence="1" key="2">
    <citation type="submission" date="2020-09" db="EMBL/GenBank/DDBJ databases">
        <authorList>
            <person name="Sun Q."/>
            <person name="Kim S."/>
        </authorList>
    </citation>
    <scope>NUCLEOTIDE SEQUENCE</scope>
    <source>
        <strain evidence="1">KCTC 12988</strain>
    </source>
</reference>
<name>A0A918TNS6_9BACT</name>
<protein>
    <submittedName>
        <fullName evidence="1">Uncharacterized protein</fullName>
    </submittedName>
</protein>
<keyword evidence="2" id="KW-1185">Reference proteome</keyword>
<dbReference type="AlphaFoldDB" id="A0A918TNS6"/>
<proteinExistence type="predicted"/>
<dbReference type="Proteomes" id="UP000644507">
    <property type="component" value="Unassembled WGS sequence"/>
</dbReference>
<dbReference type="RefSeq" id="WP_189570208.1">
    <property type="nucleotide sequence ID" value="NZ_BMXI01000010.1"/>
</dbReference>
<accession>A0A918TNS6</accession>
<sequence>MALLLDDRIGAGLYVPDRQSSLFLGFSILAGSCLLGLSMDSNGAERSLHRTYCRVAAELEKGPLTRTELGQAIGSESTQVSSNSPDNSTISFQQCFSAKESALLDRMIYEGKVIERNEKLSLPG</sequence>
<reference evidence="1" key="1">
    <citation type="journal article" date="2014" name="Int. J. Syst. Evol. Microbiol.">
        <title>Complete genome sequence of Corynebacterium casei LMG S-19264T (=DSM 44701T), isolated from a smear-ripened cheese.</title>
        <authorList>
            <consortium name="US DOE Joint Genome Institute (JGI-PGF)"/>
            <person name="Walter F."/>
            <person name="Albersmeier A."/>
            <person name="Kalinowski J."/>
            <person name="Ruckert C."/>
        </authorList>
    </citation>
    <scope>NUCLEOTIDE SEQUENCE</scope>
    <source>
        <strain evidence="1">KCTC 12988</strain>
    </source>
</reference>